<dbReference type="PIRSF" id="PIRSF001043">
    <property type="entry name" value="Endoglucanase_B"/>
    <property type="match status" value="1"/>
</dbReference>
<dbReference type="InterPro" id="IPR001547">
    <property type="entry name" value="Glyco_hydro_5"/>
</dbReference>
<dbReference type="PANTHER" id="PTHR31297">
    <property type="entry name" value="GLUCAN ENDO-1,6-BETA-GLUCOSIDASE B"/>
    <property type="match status" value="1"/>
</dbReference>
<feature type="domain" description="Glycoside hydrolase family 5" evidence="11">
    <location>
        <begin position="57"/>
        <end position="329"/>
    </location>
</feature>
<comment type="caution">
    <text evidence="15">The sequence shown here is derived from an EMBL/GenBank/DDBJ whole genome shotgun (WGS) entry which is preliminary data.</text>
</comment>
<dbReference type="UniPathway" id="UPA00164"/>
<dbReference type="InterPro" id="IPR013783">
    <property type="entry name" value="Ig-like_fold"/>
</dbReference>
<organism evidence="15 17">
    <name type="scientific">Venturia inaequalis</name>
    <name type="common">Apple scab fungus</name>
    <dbReference type="NCBI Taxonomy" id="5025"/>
    <lineage>
        <taxon>Eukaryota</taxon>
        <taxon>Fungi</taxon>
        <taxon>Dikarya</taxon>
        <taxon>Ascomycota</taxon>
        <taxon>Pezizomycotina</taxon>
        <taxon>Dothideomycetes</taxon>
        <taxon>Pleosporomycetidae</taxon>
        <taxon>Venturiales</taxon>
        <taxon>Venturiaceae</taxon>
        <taxon>Venturia</taxon>
    </lineage>
</organism>
<evidence type="ECO:0008006" key="18">
    <source>
        <dbReference type="Google" id="ProtNLM"/>
    </source>
</evidence>
<feature type="signal peptide" evidence="10">
    <location>
        <begin position="1"/>
        <end position="22"/>
    </location>
</feature>
<proteinExistence type="inferred from homology"/>
<dbReference type="Proteomes" id="UP000490939">
    <property type="component" value="Unassembled WGS sequence"/>
</dbReference>
<dbReference type="InterPro" id="IPR016282">
    <property type="entry name" value="Glyco_hydro_5_endoGlcnase_B"/>
</dbReference>
<dbReference type="SUPFAM" id="SSF81296">
    <property type="entry name" value="E set domains"/>
    <property type="match status" value="1"/>
</dbReference>
<evidence type="ECO:0000256" key="4">
    <source>
        <dbReference type="ARBA" id="ARBA00023001"/>
    </source>
</evidence>
<dbReference type="AlphaFoldDB" id="A0A8H3VJQ7"/>
<evidence type="ECO:0000256" key="7">
    <source>
        <dbReference type="ARBA" id="ARBA00023316"/>
    </source>
</evidence>
<dbReference type="Proteomes" id="UP000433883">
    <property type="component" value="Unassembled WGS sequence"/>
</dbReference>
<dbReference type="EMBL" id="WNWS01000043">
    <property type="protein sequence ID" value="KAE9985108.1"/>
    <property type="molecule type" value="Genomic_DNA"/>
</dbReference>
<comment type="similarity">
    <text evidence="1 9">Belongs to the glycosyl hydrolase 5 (cellulase A) family.</text>
</comment>
<dbReference type="Gene3D" id="2.60.40.10">
    <property type="entry name" value="Immunoglobulins"/>
    <property type="match status" value="1"/>
</dbReference>
<keyword evidence="3 9" id="KW-0378">Hydrolase</keyword>
<keyword evidence="5" id="KW-0119">Carbohydrate metabolism</keyword>
<dbReference type="Gene3D" id="3.20.20.80">
    <property type="entry name" value="Glycosidases"/>
    <property type="match status" value="1"/>
</dbReference>
<name>A0A8H3VJQ7_VENIN</name>
<evidence type="ECO:0000256" key="3">
    <source>
        <dbReference type="ARBA" id="ARBA00022801"/>
    </source>
</evidence>
<evidence type="ECO:0000256" key="5">
    <source>
        <dbReference type="ARBA" id="ARBA00023277"/>
    </source>
</evidence>
<feature type="domain" description="Carbohydrate binding X2" evidence="12">
    <location>
        <begin position="372"/>
        <end position="458"/>
    </location>
</feature>
<evidence type="ECO:0000256" key="2">
    <source>
        <dbReference type="ARBA" id="ARBA00022729"/>
    </source>
</evidence>
<evidence type="ECO:0000256" key="6">
    <source>
        <dbReference type="ARBA" id="ARBA00023295"/>
    </source>
</evidence>
<dbReference type="InterPro" id="IPR014756">
    <property type="entry name" value="Ig_E-set"/>
</dbReference>
<evidence type="ECO:0000313" key="15">
    <source>
        <dbReference type="EMBL" id="KAE9991487.1"/>
    </source>
</evidence>
<evidence type="ECO:0000313" key="17">
    <source>
        <dbReference type="Proteomes" id="UP000490939"/>
    </source>
</evidence>
<keyword evidence="7" id="KW-0961">Cell wall biogenesis/degradation</keyword>
<dbReference type="GO" id="GO:0030245">
    <property type="term" value="P:cellulose catabolic process"/>
    <property type="evidence" value="ECO:0007669"/>
    <property type="project" value="UniProtKB-KW"/>
</dbReference>
<keyword evidence="6 9" id="KW-0326">Glycosidase</keyword>
<keyword evidence="4" id="KW-0136">Cellulose degradation</keyword>
<gene>
    <name evidence="13" type="ORF">BLS_002643</name>
    <name evidence="15" type="ORF">EG327_011583</name>
    <name evidence="14" type="ORF">EG328_007879</name>
</gene>
<protein>
    <recommendedName>
        <fullName evidence="18">Glycoside hydrolase family 5 protein</fullName>
    </recommendedName>
</protein>
<reference evidence="15 17" key="1">
    <citation type="submission" date="2019-07" db="EMBL/GenBank/DDBJ databases">
        <title>Venturia inaequalis Genome Resource.</title>
        <authorList>
            <person name="Lichtner F.J."/>
        </authorList>
    </citation>
    <scope>NUCLEOTIDE SEQUENCE [LARGE SCALE GENOMIC DNA]</scope>
    <source>
        <strain evidence="14 16">120213</strain>
        <strain evidence="13">Bline_iso_100314</strain>
        <strain evidence="15 17">DMI_063113</strain>
    </source>
</reference>
<evidence type="ECO:0000313" key="16">
    <source>
        <dbReference type="Proteomes" id="UP000447873"/>
    </source>
</evidence>
<evidence type="ECO:0000256" key="8">
    <source>
        <dbReference type="ARBA" id="ARBA00023326"/>
    </source>
</evidence>
<keyword evidence="17" id="KW-1185">Reference proteome</keyword>
<evidence type="ECO:0000259" key="12">
    <source>
        <dbReference type="Pfam" id="PF03442"/>
    </source>
</evidence>
<dbReference type="PANTHER" id="PTHR31297:SF41">
    <property type="entry name" value="ENDOGLUCANASE, PUTATIVE (AFU_ORTHOLOGUE AFUA_5G01830)-RELATED"/>
    <property type="match status" value="1"/>
</dbReference>
<dbReference type="GO" id="GO:0071555">
    <property type="term" value="P:cell wall organization"/>
    <property type="evidence" value="ECO:0007669"/>
    <property type="project" value="UniProtKB-KW"/>
</dbReference>
<evidence type="ECO:0000256" key="1">
    <source>
        <dbReference type="ARBA" id="ARBA00005641"/>
    </source>
</evidence>
<evidence type="ECO:0000313" key="13">
    <source>
        <dbReference type="EMBL" id="KAE9984329.1"/>
    </source>
</evidence>
<dbReference type="GO" id="GO:0008422">
    <property type="term" value="F:beta-glucosidase activity"/>
    <property type="evidence" value="ECO:0007669"/>
    <property type="project" value="TreeGrafter"/>
</dbReference>
<accession>A0A8H3VJQ7</accession>
<dbReference type="InterPro" id="IPR050386">
    <property type="entry name" value="Glycosyl_hydrolase_5"/>
</dbReference>
<dbReference type="EMBL" id="WNWQ01000018">
    <property type="protein sequence ID" value="KAE9984329.1"/>
    <property type="molecule type" value="Genomic_DNA"/>
</dbReference>
<dbReference type="GO" id="GO:0005576">
    <property type="term" value="C:extracellular region"/>
    <property type="evidence" value="ECO:0007669"/>
    <property type="project" value="TreeGrafter"/>
</dbReference>
<feature type="chain" id="PRO_5044690886" description="Glycoside hydrolase family 5 protein" evidence="10">
    <location>
        <begin position="23"/>
        <end position="573"/>
    </location>
</feature>
<dbReference type="InterPro" id="IPR005102">
    <property type="entry name" value="Carbo-bd_X2"/>
</dbReference>
<dbReference type="EMBL" id="WNWR01000093">
    <property type="protein sequence ID" value="KAE9991487.1"/>
    <property type="molecule type" value="Genomic_DNA"/>
</dbReference>
<evidence type="ECO:0000259" key="11">
    <source>
        <dbReference type="Pfam" id="PF00150"/>
    </source>
</evidence>
<evidence type="ECO:0000256" key="10">
    <source>
        <dbReference type="SAM" id="SignalP"/>
    </source>
</evidence>
<evidence type="ECO:0000313" key="14">
    <source>
        <dbReference type="EMBL" id="KAE9985108.1"/>
    </source>
</evidence>
<dbReference type="OrthoDB" id="412536at2759"/>
<dbReference type="Pfam" id="PF00150">
    <property type="entry name" value="Cellulase"/>
    <property type="match status" value="1"/>
</dbReference>
<dbReference type="Pfam" id="PF03442">
    <property type="entry name" value="CBM_X2"/>
    <property type="match status" value="1"/>
</dbReference>
<keyword evidence="8" id="KW-0624">Polysaccharide degradation</keyword>
<dbReference type="GO" id="GO:0009986">
    <property type="term" value="C:cell surface"/>
    <property type="evidence" value="ECO:0007669"/>
    <property type="project" value="TreeGrafter"/>
</dbReference>
<keyword evidence="2 10" id="KW-0732">Signal</keyword>
<dbReference type="Proteomes" id="UP000447873">
    <property type="component" value="Unassembled WGS sequence"/>
</dbReference>
<dbReference type="InterPro" id="IPR017853">
    <property type="entry name" value="GH"/>
</dbReference>
<dbReference type="GO" id="GO:0005978">
    <property type="term" value="P:glycogen biosynthetic process"/>
    <property type="evidence" value="ECO:0007669"/>
    <property type="project" value="UniProtKB-UniPathway"/>
</dbReference>
<sequence length="573" mass="62478">MKTIPFLSTVLALSLNNGFVSAAKIHCNGTFKPISAADFVKNMSPGWNLGNTLDAVGGEGKWNNPPVIEKTFDDIKAAGFKGIRLPVTWTTKIGPAPSYTVDAAWLTRVSTVIDQITARNFSVIVNVHHDSWEWFDFSKDMSPNNIATITAKFSALWTQIGTKLACKGSMVAFEPINEPVGDTKEHADVLNKMNGVFLKAIGDVGGWNGKRVVTLVGLGEDGIKTSRWFKKPEGTWKNPWALQYHYYSPYGFIFSAIGATTWGSDADKASLDTDLRLVRGNFTDVPLIIGEWAASPVATESAARWKYFDYFTRAAAKYNTSTILWDNGNDFLDRSKSSWRDDVAKQIYIAASKGVVNSLAESTTDDQATEQQSSGYLFHKTGLAPQAQTLSFQLNGNTITAVTMEDGTPMEPGDYGIDGARIKFSNAFMGRFVNPKTPPGIKANLTVQFSAGADSRIQLVQWGVPKLTGGATSKAVSGQDLKIPVKFKGLPKVATVKALLSDGRYLVDDWTQYFGPMQKARAAYNAIWNFDADNLIITTGGVKAVVSANKSATFTFEFYPRVAGNAVNYTLTV</sequence>
<dbReference type="SUPFAM" id="SSF51445">
    <property type="entry name" value="(Trans)glycosidases"/>
    <property type="match status" value="1"/>
</dbReference>
<evidence type="ECO:0000256" key="9">
    <source>
        <dbReference type="RuleBase" id="RU361153"/>
    </source>
</evidence>